<reference evidence="1 2" key="1">
    <citation type="submission" date="2020-11" db="EMBL/GenBank/DDBJ databases">
        <title>Erythrobacter sediminis sp. nov., a marine bacterium from a tidal flat of Garorim Bay.</title>
        <authorList>
            <person name="Kim D."/>
            <person name="Yoo Y."/>
            <person name="Kim J.-J."/>
        </authorList>
    </citation>
    <scope>NUCLEOTIDE SEQUENCE [LARGE SCALE GENOMIC DNA]</scope>
    <source>
        <strain evidence="1 2">JGD-13</strain>
    </source>
</reference>
<name>A0ABS0N517_9SPHN</name>
<keyword evidence="2" id="KW-1185">Reference proteome</keyword>
<proteinExistence type="predicted"/>
<gene>
    <name evidence="1" type="ORF">I5L03_09855</name>
</gene>
<organism evidence="1 2">
    <name type="scientific">Aurantiacibacter sediminis</name>
    <dbReference type="NCBI Taxonomy" id="2793064"/>
    <lineage>
        <taxon>Bacteria</taxon>
        <taxon>Pseudomonadati</taxon>
        <taxon>Pseudomonadota</taxon>
        <taxon>Alphaproteobacteria</taxon>
        <taxon>Sphingomonadales</taxon>
        <taxon>Erythrobacteraceae</taxon>
        <taxon>Aurantiacibacter</taxon>
    </lineage>
</organism>
<accession>A0ABS0N517</accession>
<sequence length="97" mass="11594">MSQSGIHIGDVRKLLHRVVDDWRLIERKAVRDRLRDCEDRLEKLEYRRAQSGTADMKARLIEQRDRFRSRIDARNEMLDEAHRQMAEFIDNSEANAN</sequence>
<evidence type="ECO:0000313" key="1">
    <source>
        <dbReference type="EMBL" id="MBH5322889.1"/>
    </source>
</evidence>
<evidence type="ECO:0000313" key="2">
    <source>
        <dbReference type="Proteomes" id="UP000602442"/>
    </source>
</evidence>
<dbReference type="EMBL" id="JAEANY010000003">
    <property type="protein sequence ID" value="MBH5322889.1"/>
    <property type="molecule type" value="Genomic_DNA"/>
</dbReference>
<dbReference type="RefSeq" id="WP_197921621.1">
    <property type="nucleotide sequence ID" value="NZ_CAWPTA010000008.1"/>
</dbReference>
<comment type="caution">
    <text evidence="1">The sequence shown here is derived from an EMBL/GenBank/DDBJ whole genome shotgun (WGS) entry which is preliminary data.</text>
</comment>
<protein>
    <submittedName>
        <fullName evidence="1">Uncharacterized protein</fullName>
    </submittedName>
</protein>
<dbReference type="Proteomes" id="UP000602442">
    <property type="component" value="Unassembled WGS sequence"/>
</dbReference>